<dbReference type="InterPro" id="IPR000719">
    <property type="entry name" value="Prot_kinase_dom"/>
</dbReference>
<keyword evidence="5" id="KW-0808">Transferase</keyword>
<evidence type="ECO:0000313" key="5">
    <source>
        <dbReference type="EMBL" id="URE17720.1"/>
    </source>
</evidence>
<feature type="transmembrane region" description="Helical" evidence="2">
    <location>
        <begin position="240"/>
        <end position="264"/>
    </location>
</feature>
<name>A0A9E7KJI2_9LILI</name>
<keyword evidence="5" id="KW-0675">Receptor</keyword>
<keyword evidence="2" id="KW-0472">Membrane</keyword>
<evidence type="ECO:0000256" key="2">
    <source>
        <dbReference type="SAM" id="Phobius"/>
    </source>
</evidence>
<dbReference type="GO" id="GO:0005524">
    <property type="term" value="F:ATP binding"/>
    <property type="evidence" value="ECO:0007669"/>
    <property type="project" value="InterPro"/>
</dbReference>
<keyword evidence="3" id="KW-0732">Signal</keyword>
<sequence length="798" mass="87974">MAFWFFLLLAIASLSKVHAQLPTTDGFVSIDCGISSNTNYTDENTNIPYVSDDGFIDTGTDHTIASNYADSSLEKQLQTLRSFPNGSRNCYALTVTPEQKYLVRASFMYGSYDGLNGASPSNPLLFDLHLGVNFWTTVNITKASDVHRAEVIFVAAADSASVCLAKTGSATPFISALELRPLKNTIYSYANSTQNMVLFLRINLAPTTNNLLRFEGNQNLCASGNSCETKTDTESKKKKIATPIIVIICLVPVMLFLVAIFIFCRMRKSKGSANISVQHLIRIHHRNLVSMVGYCMEGDHLALVYEYMSQGTLLDYIRGKTRNVSVFSWGKRLQIAIEAAQGLEYLHKGCKPPLIHRDVKTANILLSEQLEAKIADFGLSKAIQNDVTNVSTAVVGTPGYLDPELANGNIEDVVDSKLQGEYDLNSVWKVADIAFRCTSQAFHERPTMTDVVAELKESLALECPRDTTSNRYVSIDCGISSNTNYTDETTNIPYVSDDGFIDTGADHTIASNYADSSLEKQLQTLRSFPNGSRNCYALTVTSKQKSYDGLNRASPSNPPLRSSPWRQLLGDRQHHQGIRCSSGRGHFVAAADSASVCLVKTGSATPFISALELRPLKNTIYSYANATQILVLFSRINLAPTTNNLLRTEGIQNFVLVEIHVHHLIRIHHKNLVSMVGYCMDGDHLALVYEYMSQGTLLDYIRGKTRNVSVFSWGKRLQIAIEAAQGLEYLHNGCKPPLIHRDVKTANILLGEQLEAKIADFGLSKAIQNDVTNVPTAVVGTPDTLIRDVIDSKLRSMT</sequence>
<dbReference type="PROSITE" id="PS50011">
    <property type="entry name" value="PROTEIN_KINASE_DOM"/>
    <property type="match status" value="2"/>
</dbReference>
<evidence type="ECO:0000259" key="4">
    <source>
        <dbReference type="PROSITE" id="PS50011"/>
    </source>
</evidence>
<dbReference type="Pfam" id="PF00069">
    <property type="entry name" value="Pkinase"/>
    <property type="match status" value="1"/>
</dbReference>
<dbReference type="Gene3D" id="3.30.200.20">
    <property type="entry name" value="Phosphorylase Kinase, domain 1"/>
    <property type="match status" value="1"/>
</dbReference>
<gene>
    <name evidence="5" type="ORF">MUK42_04806</name>
</gene>
<dbReference type="AlphaFoldDB" id="A0A9E7KJI2"/>
<keyword evidence="2" id="KW-0812">Transmembrane</keyword>
<evidence type="ECO:0000313" key="6">
    <source>
        <dbReference type="Proteomes" id="UP001055439"/>
    </source>
</evidence>
<organism evidence="5 6">
    <name type="scientific">Musa troglodytarum</name>
    <name type="common">fe'i banana</name>
    <dbReference type="NCBI Taxonomy" id="320322"/>
    <lineage>
        <taxon>Eukaryota</taxon>
        <taxon>Viridiplantae</taxon>
        <taxon>Streptophyta</taxon>
        <taxon>Embryophyta</taxon>
        <taxon>Tracheophyta</taxon>
        <taxon>Spermatophyta</taxon>
        <taxon>Magnoliopsida</taxon>
        <taxon>Liliopsida</taxon>
        <taxon>Zingiberales</taxon>
        <taxon>Musaceae</taxon>
        <taxon>Musa</taxon>
    </lineage>
</organism>
<dbReference type="PANTHER" id="PTHR45631:SF202">
    <property type="entry name" value="SENESCENCE-INDUCED RECEPTOR-LIKE SERINE_THREONINE-PROTEIN KINASE"/>
    <property type="match status" value="1"/>
</dbReference>
<dbReference type="PANTHER" id="PTHR45631">
    <property type="entry name" value="OS07G0107800 PROTEIN-RELATED"/>
    <property type="match status" value="1"/>
</dbReference>
<dbReference type="GO" id="GO:0004672">
    <property type="term" value="F:protein kinase activity"/>
    <property type="evidence" value="ECO:0007669"/>
    <property type="project" value="InterPro"/>
</dbReference>
<dbReference type="Pfam" id="PF12819">
    <property type="entry name" value="Malectin_like"/>
    <property type="match status" value="2"/>
</dbReference>
<proteinExistence type="predicted"/>
<dbReference type="Gene3D" id="1.10.510.10">
    <property type="entry name" value="Transferase(Phosphotransferase) domain 1"/>
    <property type="match status" value="3"/>
</dbReference>
<keyword evidence="2" id="KW-1133">Transmembrane helix</keyword>
<dbReference type="PROSITE" id="PS00108">
    <property type="entry name" value="PROTEIN_KINASE_ST"/>
    <property type="match status" value="2"/>
</dbReference>
<protein>
    <submittedName>
        <fullName evidence="5">Receptor-like serine threonine-protein kinase</fullName>
    </submittedName>
</protein>
<keyword evidence="6" id="KW-1185">Reference proteome</keyword>
<accession>A0A9E7KJI2</accession>
<dbReference type="InterPro" id="IPR008271">
    <property type="entry name" value="Ser/Thr_kinase_AS"/>
</dbReference>
<feature type="signal peptide" evidence="3">
    <location>
        <begin position="1"/>
        <end position="19"/>
    </location>
</feature>
<evidence type="ECO:0000256" key="1">
    <source>
        <dbReference type="ARBA" id="ARBA00004167"/>
    </source>
</evidence>
<feature type="domain" description="Protein kinase" evidence="4">
    <location>
        <begin position="214"/>
        <end position="578"/>
    </location>
</feature>
<dbReference type="EMBL" id="CP097509">
    <property type="protein sequence ID" value="URE17720.1"/>
    <property type="molecule type" value="Genomic_DNA"/>
</dbReference>
<reference evidence="5" key="1">
    <citation type="submission" date="2022-05" db="EMBL/GenBank/DDBJ databases">
        <title>The Musa troglodytarum L. genome provides insights into the mechanism of non-climacteric behaviour and enrichment of carotenoids.</title>
        <authorList>
            <person name="Wang J."/>
        </authorList>
    </citation>
    <scope>NUCLEOTIDE SEQUENCE</scope>
    <source>
        <tissue evidence="5">Leaf</tissue>
    </source>
</reference>
<evidence type="ECO:0000256" key="3">
    <source>
        <dbReference type="SAM" id="SignalP"/>
    </source>
</evidence>
<dbReference type="InterPro" id="IPR011009">
    <property type="entry name" value="Kinase-like_dom_sf"/>
</dbReference>
<dbReference type="SUPFAM" id="SSF56112">
    <property type="entry name" value="Protein kinase-like (PK-like)"/>
    <property type="match status" value="2"/>
</dbReference>
<comment type="subcellular location">
    <subcellularLocation>
        <location evidence="1">Membrane</location>
        <topology evidence="1">Single-pass membrane protein</topology>
    </subcellularLocation>
</comment>
<dbReference type="Proteomes" id="UP001055439">
    <property type="component" value="Chromosome 7"/>
</dbReference>
<keyword evidence="5" id="KW-0418">Kinase</keyword>
<feature type="domain" description="Protein kinase" evidence="4">
    <location>
        <begin position="576"/>
        <end position="798"/>
    </location>
</feature>
<dbReference type="Pfam" id="PF07714">
    <property type="entry name" value="PK_Tyr_Ser-Thr"/>
    <property type="match status" value="1"/>
</dbReference>
<dbReference type="GO" id="GO:0016020">
    <property type="term" value="C:membrane"/>
    <property type="evidence" value="ECO:0007669"/>
    <property type="project" value="UniProtKB-SubCell"/>
</dbReference>
<dbReference type="OrthoDB" id="672733at2759"/>
<feature type="chain" id="PRO_5038572291" evidence="3">
    <location>
        <begin position="20"/>
        <end position="798"/>
    </location>
</feature>
<dbReference type="SMART" id="SM00220">
    <property type="entry name" value="S_TKc"/>
    <property type="match status" value="1"/>
</dbReference>
<dbReference type="InterPro" id="IPR001245">
    <property type="entry name" value="Ser-Thr/Tyr_kinase_cat_dom"/>
</dbReference>
<dbReference type="InterPro" id="IPR024788">
    <property type="entry name" value="Malectin-like_Carb-bd_dom"/>
</dbReference>